<evidence type="ECO:0000313" key="2">
    <source>
        <dbReference type="Proteomes" id="UP000383971"/>
    </source>
</evidence>
<name>A0A5E4WR67_9BURK</name>
<dbReference type="RefSeq" id="WP_241120563.1">
    <property type="nucleotide sequence ID" value="NZ_CABPSE010000012.1"/>
</dbReference>
<proteinExistence type="predicted"/>
<dbReference type="AlphaFoldDB" id="A0A5E4WR67"/>
<dbReference type="EMBL" id="CABPSE010000012">
    <property type="protein sequence ID" value="VVE27252.1"/>
    <property type="molecule type" value="Genomic_DNA"/>
</dbReference>
<keyword evidence="2" id="KW-1185">Reference proteome</keyword>
<organism evidence="1 2">
    <name type="scientific">Pandoraea communis</name>
    <dbReference type="NCBI Taxonomy" id="2508297"/>
    <lineage>
        <taxon>Bacteria</taxon>
        <taxon>Pseudomonadati</taxon>
        <taxon>Pseudomonadota</taxon>
        <taxon>Betaproteobacteria</taxon>
        <taxon>Burkholderiales</taxon>
        <taxon>Burkholderiaceae</taxon>
        <taxon>Pandoraea</taxon>
    </lineage>
</organism>
<sequence>MAANTLRWTEEQLAAHQKRTAEPARAGVTEGGQAVALPVATGALREPDMNKTEAEYAQMLEARRVSGEILWWAYEAMTLKLADNTRYTPDFLVMLADGALEVHETKGGFIREDGWLKLKVAAGMFPFRFFLCQKQAKKAGGGWTIRRV</sequence>
<evidence type="ECO:0000313" key="1">
    <source>
        <dbReference type="EMBL" id="VVE27252.1"/>
    </source>
</evidence>
<accession>A0A5E4WR67</accession>
<dbReference type="Gene3D" id="3.40.91.30">
    <property type="match status" value="1"/>
</dbReference>
<protein>
    <submittedName>
        <fullName evidence="1">Phage related protein gp8</fullName>
    </submittedName>
</protein>
<gene>
    <name evidence="1" type="ORF">PCO31111_03466</name>
</gene>
<reference evidence="1 2" key="1">
    <citation type="submission" date="2019-08" db="EMBL/GenBank/DDBJ databases">
        <authorList>
            <person name="Peeters C."/>
        </authorList>
    </citation>
    <scope>NUCLEOTIDE SEQUENCE [LARGE SCALE GENOMIC DNA]</scope>
    <source>
        <strain evidence="1 2">LMG 31111</strain>
    </source>
</reference>
<dbReference type="Proteomes" id="UP000383971">
    <property type="component" value="Unassembled WGS sequence"/>
</dbReference>